<keyword evidence="3" id="KW-0963">Cytoplasm</keyword>
<reference evidence="9" key="1">
    <citation type="submission" date="2020-06" db="EMBL/GenBank/DDBJ databases">
        <title>REHAB project genomes.</title>
        <authorList>
            <person name="Shaw L.P."/>
        </authorList>
    </citation>
    <scope>NUCLEOTIDE SEQUENCE [LARGE SCALE GENOMIC DNA]</scope>
    <source>
        <strain evidence="9">RHBSTW-00398</strain>
    </source>
</reference>
<name>A0A7D6TU44_CITFR</name>
<dbReference type="Proteomes" id="UP000510650">
    <property type="component" value="Chromosome"/>
</dbReference>
<keyword evidence="4 8" id="KW-0762">Sugar transport</keyword>
<dbReference type="AlphaFoldDB" id="A0A7D6TU44"/>
<dbReference type="EMBL" id="CP055538">
    <property type="protein sequence ID" value="QLO12666.1"/>
    <property type="molecule type" value="Genomic_DNA"/>
</dbReference>
<dbReference type="PANTHER" id="PTHR33799">
    <property type="entry name" value="PTS PERMEASE-RELATED-RELATED"/>
    <property type="match status" value="1"/>
</dbReference>
<evidence type="ECO:0000256" key="1">
    <source>
        <dbReference type="ARBA" id="ARBA00004496"/>
    </source>
</evidence>
<keyword evidence="6" id="KW-0598">Phosphotransferase system</keyword>
<dbReference type="RefSeq" id="WP_096758267.1">
    <property type="nucleotide sequence ID" value="NZ_CP055538.1"/>
</dbReference>
<evidence type="ECO:0000256" key="4">
    <source>
        <dbReference type="ARBA" id="ARBA00022597"/>
    </source>
</evidence>
<proteinExistence type="predicted"/>
<keyword evidence="5" id="KW-0808">Transferase</keyword>
<accession>A0A7D6TU44</accession>
<comment type="subcellular location">
    <subcellularLocation>
        <location evidence="1">Cytoplasm</location>
    </subcellularLocation>
</comment>
<dbReference type="InterPro" id="IPR033887">
    <property type="entry name" value="PTS_IIA_man"/>
</dbReference>
<dbReference type="SUPFAM" id="SSF53062">
    <property type="entry name" value="PTS system fructose IIA component-like"/>
    <property type="match status" value="1"/>
</dbReference>
<evidence type="ECO:0000256" key="3">
    <source>
        <dbReference type="ARBA" id="ARBA00022490"/>
    </source>
</evidence>
<evidence type="ECO:0000256" key="7">
    <source>
        <dbReference type="ARBA" id="ARBA00022777"/>
    </source>
</evidence>
<evidence type="ECO:0000313" key="9">
    <source>
        <dbReference type="Proteomes" id="UP000510650"/>
    </source>
</evidence>
<protein>
    <submittedName>
        <fullName evidence="8">PTS sugar transporter subunit IIA</fullName>
    </submittedName>
</protein>
<gene>
    <name evidence="8" type="ORF">HV183_04000</name>
</gene>
<dbReference type="PROSITE" id="PS51096">
    <property type="entry name" value="PTS_EIIA_TYPE_4"/>
    <property type="match status" value="1"/>
</dbReference>
<evidence type="ECO:0000313" key="8">
    <source>
        <dbReference type="EMBL" id="QLO12666.1"/>
    </source>
</evidence>
<dbReference type="PANTHER" id="PTHR33799:SF1">
    <property type="entry name" value="PTS SYSTEM MANNOSE-SPECIFIC EIIAB COMPONENT-RELATED"/>
    <property type="match status" value="1"/>
</dbReference>
<dbReference type="Pfam" id="PF03610">
    <property type="entry name" value="EIIA-man"/>
    <property type="match status" value="1"/>
</dbReference>
<keyword evidence="7" id="KW-0418">Kinase</keyword>
<dbReference type="CDD" id="cd00006">
    <property type="entry name" value="PTS_IIA_man"/>
    <property type="match status" value="1"/>
</dbReference>
<evidence type="ECO:0000256" key="5">
    <source>
        <dbReference type="ARBA" id="ARBA00022679"/>
    </source>
</evidence>
<dbReference type="GO" id="GO:0009401">
    <property type="term" value="P:phosphoenolpyruvate-dependent sugar phosphotransferase system"/>
    <property type="evidence" value="ECO:0007669"/>
    <property type="project" value="UniProtKB-KW"/>
</dbReference>
<sequence length="146" mass="16429">MLGWVITCHDDTAQDMLHRLEKKFGPQAQCRAVSFWRGLSANMLSRMMCDALHNTDSGEGVIFLSDISGSAPYRVAALMSHKHSQCEVISGVTYPLLERMLLSRESMSSAAFRNQIVSLGGPDVTSLWHQQQKNPPFVLKHDLYEY</sequence>
<organism evidence="8 9">
    <name type="scientific">Citrobacter freundii</name>
    <dbReference type="NCBI Taxonomy" id="546"/>
    <lineage>
        <taxon>Bacteria</taxon>
        <taxon>Pseudomonadati</taxon>
        <taxon>Pseudomonadota</taxon>
        <taxon>Gammaproteobacteria</taxon>
        <taxon>Enterobacterales</taxon>
        <taxon>Enterobacteriaceae</taxon>
        <taxon>Citrobacter</taxon>
        <taxon>Citrobacter freundii complex</taxon>
    </lineage>
</organism>
<dbReference type="GO" id="GO:0016301">
    <property type="term" value="F:kinase activity"/>
    <property type="evidence" value="ECO:0007669"/>
    <property type="project" value="UniProtKB-KW"/>
</dbReference>
<dbReference type="InterPro" id="IPR036662">
    <property type="entry name" value="PTS_EIIA_man-typ_sf"/>
</dbReference>
<dbReference type="InterPro" id="IPR051471">
    <property type="entry name" value="Bacterial_PTS_sugar_comp"/>
</dbReference>
<dbReference type="Gene3D" id="3.40.50.510">
    <property type="entry name" value="Phosphotransferase system, mannose-type IIA component"/>
    <property type="match status" value="1"/>
</dbReference>
<keyword evidence="2" id="KW-0813">Transport</keyword>
<evidence type="ECO:0000256" key="6">
    <source>
        <dbReference type="ARBA" id="ARBA00022683"/>
    </source>
</evidence>
<dbReference type="GO" id="GO:0005737">
    <property type="term" value="C:cytoplasm"/>
    <property type="evidence" value="ECO:0007669"/>
    <property type="project" value="UniProtKB-SubCell"/>
</dbReference>
<dbReference type="InterPro" id="IPR004701">
    <property type="entry name" value="PTS_EIIA_man-typ"/>
</dbReference>
<evidence type="ECO:0000256" key="2">
    <source>
        <dbReference type="ARBA" id="ARBA00022448"/>
    </source>
</evidence>
<dbReference type="GO" id="GO:0016020">
    <property type="term" value="C:membrane"/>
    <property type="evidence" value="ECO:0007669"/>
    <property type="project" value="InterPro"/>
</dbReference>